<dbReference type="Proteomes" id="UP001642260">
    <property type="component" value="Unassembled WGS sequence"/>
</dbReference>
<evidence type="ECO:0000313" key="2">
    <source>
        <dbReference type="Proteomes" id="UP001642260"/>
    </source>
</evidence>
<evidence type="ECO:0000313" key="1">
    <source>
        <dbReference type="EMBL" id="CAH8392042.1"/>
    </source>
</evidence>
<name>A0ABC8M8A9_ERUVS</name>
<organism evidence="1 2">
    <name type="scientific">Eruca vesicaria subsp. sativa</name>
    <name type="common">Garden rocket</name>
    <name type="synonym">Eruca sativa</name>
    <dbReference type="NCBI Taxonomy" id="29727"/>
    <lineage>
        <taxon>Eukaryota</taxon>
        <taxon>Viridiplantae</taxon>
        <taxon>Streptophyta</taxon>
        <taxon>Embryophyta</taxon>
        <taxon>Tracheophyta</taxon>
        <taxon>Spermatophyta</taxon>
        <taxon>Magnoliopsida</taxon>
        <taxon>eudicotyledons</taxon>
        <taxon>Gunneridae</taxon>
        <taxon>Pentapetalae</taxon>
        <taxon>rosids</taxon>
        <taxon>malvids</taxon>
        <taxon>Brassicales</taxon>
        <taxon>Brassicaceae</taxon>
        <taxon>Brassiceae</taxon>
        <taxon>Eruca</taxon>
    </lineage>
</organism>
<comment type="caution">
    <text evidence="1">The sequence shown here is derived from an EMBL/GenBank/DDBJ whole genome shotgun (WGS) entry which is preliminary data.</text>
</comment>
<reference evidence="1 2" key="1">
    <citation type="submission" date="2022-03" db="EMBL/GenBank/DDBJ databases">
        <authorList>
            <person name="Macdonald S."/>
            <person name="Ahmed S."/>
            <person name="Newling K."/>
        </authorList>
    </citation>
    <scope>NUCLEOTIDE SEQUENCE [LARGE SCALE GENOMIC DNA]</scope>
</reference>
<dbReference type="EMBL" id="CAKOAT010978487">
    <property type="protein sequence ID" value="CAH8392042.1"/>
    <property type="molecule type" value="Genomic_DNA"/>
</dbReference>
<gene>
    <name evidence="1" type="ORF">ERUC_LOCUS44525</name>
</gene>
<dbReference type="AlphaFoldDB" id="A0ABC8M8A9"/>
<accession>A0ABC8M8A9</accession>
<proteinExistence type="predicted"/>
<sequence>MSSIHEVLQLQTIKRYIILLFRQSQKGEEEVGKAMLDKLGWRQNPARADRCWKNIKCSLHRVNVATLDTYVTSYTTTRATINCHRDDFNVRCATCFYYQKITKFVFDF</sequence>
<protein>
    <submittedName>
        <fullName evidence="1">Uncharacterized protein</fullName>
    </submittedName>
</protein>
<keyword evidence="2" id="KW-1185">Reference proteome</keyword>